<evidence type="ECO:0000256" key="2">
    <source>
        <dbReference type="ARBA" id="ARBA00005680"/>
    </source>
</evidence>
<dbReference type="PROSITE" id="PS50231">
    <property type="entry name" value="RICIN_B_LECTIN"/>
    <property type="match status" value="1"/>
</dbReference>
<reference evidence="14" key="1">
    <citation type="submission" date="2025-08" db="UniProtKB">
        <authorList>
            <consortium name="RefSeq"/>
        </authorList>
    </citation>
    <scope>IDENTIFICATION</scope>
    <source>
        <tissue evidence="14">Testes</tissue>
    </source>
</reference>
<sequence length="753" mass="86863">MSRKRRYCCKIVILTSLVWSMLDLALIVQFSNISSGDYGRFEDIEQMDEKLYVRTDDISSKQRGVIQREPAGKESIDIHAGKKSHPPEVRNKKEYLLKKFVKEEISKLNLKENKNDANFTGGKSEKVYALKKFIKEDIAKLNEEDLKKMKQEAEKGNVEPEPGEYDVAEDHASNENGVENLLTKDQTGKRDSEKAHGGNKVEKVEDDSTQTEQQQIQRRSGNILPQLGHRPLEQPWYPDSPGEGGMPVDLTPQEARLSKATFYQFEFNIIASDKIALNRTLPDSRPVACEHREYPHILPKTSVIIVFHNEAWTTLLRTVISVIDRSPWQLLEEILLVDDASTSEKYWLQSELDEYVAKLPVITRVIRTGKRVGLIQGRLRGVEEARGEVLTFLDSHCECNIGWLEPLLSEIVNDRTTVVAPNLDVISDKTFGYTFIKPEQTMIGGFGWLVDFKWYSLPKRERLRVNNDMSRPLRTPTIAGGLFAIDADYFHRIGLYDPGFDTWGAENLELSFRVWQCGGTLEIVPCSHVGHVFRSSIPYKYKDNKNPGLTIAKNNMRLMDVWMDDLKYFFLAILPHYAEQEFGDTSERKQLRSNLKCKDFKWYLENIYPENTMPMQYQILGHIKHVESGECLEMSRKDGNTPAIQPCGGHFDEVLMYTKQSNLQHDYLCLYANEYDNRVTERNCAYKEEQKNNPNFQWSYDTRGMTFIHKSTGKCLERLMTEKRIPSPVLNECDGKNSQKWMMNNITLSGKWN</sequence>
<dbReference type="InterPro" id="IPR045885">
    <property type="entry name" value="GalNAc-T"/>
</dbReference>
<name>A0ABM0H0U5_SACKO</name>
<keyword evidence="13" id="KW-1185">Reference proteome</keyword>
<dbReference type="Gene3D" id="3.90.550.10">
    <property type="entry name" value="Spore Coat Polysaccharide Biosynthesis Protein SpsA, Chain A"/>
    <property type="match status" value="1"/>
</dbReference>
<evidence type="ECO:0000313" key="13">
    <source>
        <dbReference type="Proteomes" id="UP000694865"/>
    </source>
</evidence>
<dbReference type="CDD" id="cd23460">
    <property type="entry name" value="beta-trefoil_Ricin_Pgant3-like"/>
    <property type="match status" value="1"/>
</dbReference>
<organism evidence="13 14">
    <name type="scientific">Saccoglossus kowalevskii</name>
    <name type="common">Acorn worm</name>
    <dbReference type="NCBI Taxonomy" id="10224"/>
    <lineage>
        <taxon>Eukaryota</taxon>
        <taxon>Metazoa</taxon>
        <taxon>Hemichordata</taxon>
        <taxon>Enteropneusta</taxon>
        <taxon>Harrimaniidae</taxon>
        <taxon>Saccoglossus</taxon>
    </lineage>
</organism>
<evidence type="ECO:0000256" key="10">
    <source>
        <dbReference type="RuleBase" id="RU361242"/>
    </source>
</evidence>
<keyword evidence="10" id="KW-0328">Glycosyltransferase</keyword>
<feature type="transmembrane region" description="Helical" evidence="10">
    <location>
        <begin position="7"/>
        <end position="28"/>
    </location>
</feature>
<dbReference type="InterPro" id="IPR000772">
    <property type="entry name" value="Ricin_B_lectin"/>
</dbReference>
<evidence type="ECO:0000256" key="6">
    <source>
        <dbReference type="ARBA" id="ARBA00022989"/>
    </source>
</evidence>
<keyword evidence="10" id="KW-0808">Transferase</keyword>
<proteinExistence type="inferred from homology"/>
<evidence type="ECO:0000256" key="5">
    <source>
        <dbReference type="ARBA" id="ARBA00022968"/>
    </source>
</evidence>
<feature type="compositionally biased region" description="Polar residues" evidence="11">
    <location>
        <begin position="210"/>
        <end position="220"/>
    </location>
</feature>
<feature type="domain" description="Ricin B lectin" evidence="12">
    <location>
        <begin position="617"/>
        <end position="744"/>
    </location>
</feature>
<accession>A0ABM0H0U5</accession>
<comment type="subcellular location">
    <subcellularLocation>
        <location evidence="1 10">Golgi apparatus membrane</location>
        <topology evidence="1 10">Single-pass type II membrane protein</topology>
    </subcellularLocation>
</comment>
<gene>
    <name evidence="14" type="primary">LOC100373003</name>
</gene>
<evidence type="ECO:0000256" key="11">
    <source>
        <dbReference type="SAM" id="MobiDB-lite"/>
    </source>
</evidence>
<dbReference type="SUPFAM" id="SSF53448">
    <property type="entry name" value="Nucleotide-diphospho-sugar transferases"/>
    <property type="match status" value="1"/>
</dbReference>
<keyword evidence="5" id="KW-0735">Signal-anchor</keyword>
<dbReference type="Gene3D" id="2.80.10.50">
    <property type="match status" value="1"/>
</dbReference>
<dbReference type="SMART" id="SM00458">
    <property type="entry name" value="RICIN"/>
    <property type="match status" value="1"/>
</dbReference>
<dbReference type="InterPro" id="IPR001173">
    <property type="entry name" value="Glyco_trans_2-like"/>
</dbReference>
<keyword evidence="9 10" id="KW-1015">Disulfide bond</keyword>
<dbReference type="InterPro" id="IPR035992">
    <property type="entry name" value="Ricin_B-like_lectins"/>
</dbReference>
<evidence type="ECO:0000259" key="12">
    <source>
        <dbReference type="SMART" id="SM00458"/>
    </source>
</evidence>
<comment type="cofactor">
    <cofactor evidence="10">
        <name>Mn(2+)</name>
        <dbReference type="ChEBI" id="CHEBI:29035"/>
    </cofactor>
</comment>
<evidence type="ECO:0000256" key="9">
    <source>
        <dbReference type="ARBA" id="ARBA00023157"/>
    </source>
</evidence>
<evidence type="ECO:0000256" key="3">
    <source>
        <dbReference type="ARBA" id="ARBA00022692"/>
    </source>
</evidence>
<protein>
    <recommendedName>
        <fullName evidence="10">Polypeptide N-acetylgalactosaminyltransferase</fullName>
        <ecNumber evidence="10">2.4.1.-</ecNumber>
    </recommendedName>
    <alternativeName>
        <fullName evidence="10">Protein-UDP acetylgalactosaminyltransferase</fullName>
    </alternativeName>
</protein>
<keyword evidence="10" id="KW-0464">Manganese</keyword>
<keyword evidence="6 10" id="KW-1133">Transmembrane helix</keyword>
<feature type="region of interest" description="Disordered" evidence="11">
    <location>
        <begin position="151"/>
        <end position="229"/>
    </location>
</feature>
<dbReference type="Pfam" id="PF00535">
    <property type="entry name" value="Glycos_transf_2"/>
    <property type="match status" value="1"/>
</dbReference>
<dbReference type="CDD" id="cd02510">
    <property type="entry name" value="pp-GalNAc-T"/>
    <property type="match status" value="1"/>
</dbReference>
<keyword evidence="3 10" id="KW-0812">Transmembrane</keyword>
<dbReference type="PANTHER" id="PTHR11675:SF133">
    <property type="entry name" value="GLYCOSYLTRANSFERASE 2-LIKE DOMAIN-CONTAINING PROTEIN"/>
    <property type="match status" value="1"/>
</dbReference>
<dbReference type="SUPFAM" id="SSF50370">
    <property type="entry name" value="Ricin B-like lectins"/>
    <property type="match status" value="1"/>
</dbReference>
<evidence type="ECO:0000256" key="4">
    <source>
        <dbReference type="ARBA" id="ARBA00022734"/>
    </source>
</evidence>
<evidence type="ECO:0000256" key="7">
    <source>
        <dbReference type="ARBA" id="ARBA00023034"/>
    </source>
</evidence>
<evidence type="ECO:0000256" key="1">
    <source>
        <dbReference type="ARBA" id="ARBA00004323"/>
    </source>
</evidence>
<evidence type="ECO:0000256" key="8">
    <source>
        <dbReference type="ARBA" id="ARBA00023136"/>
    </source>
</evidence>
<dbReference type="PANTHER" id="PTHR11675">
    <property type="entry name" value="N-ACETYLGALACTOSAMINYLTRANSFERASE"/>
    <property type="match status" value="1"/>
</dbReference>
<dbReference type="EC" id="2.4.1.-" evidence="10"/>
<dbReference type="Proteomes" id="UP000694865">
    <property type="component" value="Unplaced"/>
</dbReference>
<dbReference type="RefSeq" id="XP_002741690.1">
    <property type="nucleotide sequence ID" value="XM_002741644.2"/>
</dbReference>
<comment type="pathway">
    <text evidence="10">Protein modification; protein glycosylation.</text>
</comment>
<dbReference type="GeneID" id="100373003"/>
<feature type="compositionally biased region" description="Basic and acidic residues" evidence="11">
    <location>
        <begin position="186"/>
        <end position="203"/>
    </location>
</feature>
<keyword evidence="8 10" id="KW-0472">Membrane</keyword>
<dbReference type="InterPro" id="IPR029044">
    <property type="entry name" value="Nucleotide-diphossugar_trans"/>
</dbReference>
<comment type="similarity">
    <text evidence="2 10">Belongs to the glycosyltransferase 2 family. GalNAc-T subfamily.</text>
</comment>
<keyword evidence="4 10" id="KW-0430">Lectin</keyword>
<dbReference type="Pfam" id="PF00652">
    <property type="entry name" value="Ricin_B_lectin"/>
    <property type="match status" value="1"/>
</dbReference>
<keyword evidence="7 10" id="KW-0333">Golgi apparatus</keyword>
<evidence type="ECO:0000313" key="14">
    <source>
        <dbReference type="RefSeq" id="XP_002741690.1"/>
    </source>
</evidence>